<proteinExistence type="predicted"/>
<organism evidence="2 3">
    <name type="scientific">Helicobacter pylori GAM100Ai</name>
    <dbReference type="NCBI Taxonomy" id="1159019"/>
    <lineage>
        <taxon>Bacteria</taxon>
        <taxon>Pseudomonadati</taxon>
        <taxon>Campylobacterota</taxon>
        <taxon>Epsilonproteobacteria</taxon>
        <taxon>Campylobacterales</taxon>
        <taxon>Helicobacteraceae</taxon>
        <taxon>Helicobacter</taxon>
    </lineage>
</organism>
<protein>
    <submittedName>
        <fullName evidence="2">Uncharacterized protein</fullName>
    </submittedName>
</protein>
<keyword evidence="1" id="KW-1133">Transmembrane helix</keyword>
<evidence type="ECO:0000313" key="3">
    <source>
        <dbReference type="Proteomes" id="UP000001345"/>
    </source>
</evidence>
<sequence>MDKIHRKFINLKRFCFHQNGLLKPFMVGYSVFLALIVSF</sequence>
<accession>A0AB72ZX51</accession>
<comment type="caution">
    <text evidence="2">The sequence shown here is derived from an EMBL/GenBank/DDBJ whole genome shotgun (WGS) entry which is preliminary data.</text>
</comment>
<dbReference type="EMBL" id="ANFP01000007">
    <property type="protein sequence ID" value="EKQ72877.1"/>
    <property type="molecule type" value="Genomic_DNA"/>
</dbReference>
<feature type="transmembrane region" description="Helical" evidence="1">
    <location>
        <begin position="21"/>
        <end position="38"/>
    </location>
</feature>
<evidence type="ECO:0000313" key="2">
    <source>
        <dbReference type="EMBL" id="EKQ72877.1"/>
    </source>
</evidence>
<gene>
    <name evidence="2" type="ORF">HMPREF1391_00117</name>
</gene>
<evidence type="ECO:0000256" key="1">
    <source>
        <dbReference type="SAM" id="Phobius"/>
    </source>
</evidence>
<keyword evidence="1" id="KW-0472">Membrane</keyword>
<dbReference type="Proteomes" id="UP000001345">
    <property type="component" value="Unassembled WGS sequence"/>
</dbReference>
<name>A0AB72ZX51_HELPX</name>
<dbReference type="AlphaFoldDB" id="A0AB72ZX51"/>
<reference evidence="3" key="1">
    <citation type="submission" date="2023-07" db="EMBL/GenBank/DDBJ databases">
        <authorList>
            <person name="Weinstock G."/>
            <person name="Sodergren E."/>
            <person name="Lobos E.A."/>
            <person name="Fulton L."/>
            <person name="Fulton R."/>
            <person name="Courtney L."/>
            <person name="Fronick C."/>
            <person name="O'Laughlin M."/>
            <person name="Godfrey J."/>
            <person name="Wilson R.M."/>
            <person name="Miner T."/>
            <person name="Farmer C."/>
            <person name="Delehaunty K."/>
            <person name="Cordes M."/>
            <person name="Minx P."/>
            <person name="Tomlinson C."/>
            <person name="Chen J."/>
            <person name="Wollam A."/>
            <person name="Pepin K.H."/>
            <person name="Bhonagiri V."/>
            <person name="Zhang X."/>
            <person name="Suruliraj S."/>
            <person name="Antonio M."/>
            <person name="Secka O."/>
            <person name="Thomas J."/>
            <person name="Warren W."/>
            <person name="Mitreva M."/>
            <person name="Mardis E.R."/>
            <person name="Wilson R.K."/>
        </authorList>
    </citation>
    <scope>NUCLEOTIDE SEQUENCE [LARGE SCALE GENOMIC DNA]</scope>
    <source>
        <strain evidence="3">GAM100Ai</strain>
    </source>
</reference>
<keyword evidence="1" id="KW-0812">Transmembrane</keyword>